<dbReference type="GO" id="GO:0030170">
    <property type="term" value="F:pyridoxal phosphate binding"/>
    <property type="evidence" value="ECO:0007669"/>
    <property type="project" value="TreeGrafter"/>
</dbReference>
<evidence type="ECO:0000313" key="5">
    <source>
        <dbReference type="EMBL" id="AOQ22792.1"/>
    </source>
</evidence>
<dbReference type="GO" id="GO:0005829">
    <property type="term" value="C:cytosol"/>
    <property type="evidence" value="ECO:0007669"/>
    <property type="project" value="TreeGrafter"/>
</dbReference>
<evidence type="ECO:0000313" key="6">
    <source>
        <dbReference type="EMBL" id="TYL08312.1"/>
    </source>
</evidence>
<gene>
    <name evidence="5" type="primary">alr_1</name>
    <name evidence="6" type="synonym">alr</name>
    <name evidence="5" type="ORF">Maut_00314</name>
    <name evidence="6" type="ORF">MTAT_27420</name>
</gene>
<evidence type="ECO:0000259" key="4">
    <source>
        <dbReference type="SMART" id="SM01005"/>
    </source>
</evidence>
<reference evidence="6 8" key="2">
    <citation type="submission" date="2019-05" db="EMBL/GenBank/DDBJ databases">
        <title>Genome sequence of Moorella thermoacetica ATCC 33924.</title>
        <authorList>
            <person name="Poehlein A."/>
            <person name="Bengelsdorf F.R."/>
            <person name="Duerre P."/>
            <person name="Daniel R."/>
        </authorList>
    </citation>
    <scope>NUCLEOTIDE SEQUENCE [LARGE SCALE GENOMIC DNA]</scope>
    <source>
        <strain evidence="6 8">ATCC 33924</strain>
    </source>
</reference>
<dbReference type="EC" id="5.1.1.1" evidence="5"/>
<proteinExistence type="predicted"/>
<reference evidence="5 7" key="1">
    <citation type="submission" date="2016-08" db="EMBL/GenBank/DDBJ databases">
        <title>Moorella thermoacetica DSM 103132.</title>
        <authorList>
            <person name="Jendresen C.B."/>
            <person name="Redl S.M."/>
            <person name="Jensen T.O."/>
            <person name="Nielsen A.T."/>
        </authorList>
    </citation>
    <scope>NUCLEOTIDE SEQUENCE [LARGE SCALE GENOMIC DNA]</scope>
    <source>
        <strain evidence="5 7">DSM 103132</strain>
    </source>
</reference>
<dbReference type="InterPro" id="IPR000821">
    <property type="entry name" value="Ala_racemase"/>
</dbReference>
<dbReference type="Proteomes" id="UP000322283">
    <property type="component" value="Unassembled WGS sequence"/>
</dbReference>
<evidence type="ECO:0000256" key="3">
    <source>
        <dbReference type="ARBA" id="ARBA00023235"/>
    </source>
</evidence>
<dbReference type="EMBL" id="CP017019">
    <property type="protein sequence ID" value="AOQ22792.1"/>
    <property type="molecule type" value="Genomic_DNA"/>
</dbReference>
<dbReference type="InterPro" id="IPR009006">
    <property type="entry name" value="Ala_racemase/Decarboxylase_C"/>
</dbReference>
<dbReference type="EMBL" id="VCDX01000015">
    <property type="protein sequence ID" value="TYL08312.1"/>
    <property type="molecule type" value="Genomic_DNA"/>
</dbReference>
<dbReference type="SUPFAM" id="SSF50621">
    <property type="entry name" value="Alanine racemase C-terminal domain-like"/>
    <property type="match status" value="1"/>
</dbReference>
<feature type="domain" description="Alanine racemase C-terminal" evidence="4">
    <location>
        <begin position="1"/>
        <end position="58"/>
    </location>
</feature>
<organism evidence="5 7">
    <name type="scientific">Neomoorella thermoacetica</name>
    <name type="common">Clostridium thermoaceticum</name>
    <dbReference type="NCBI Taxonomy" id="1525"/>
    <lineage>
        <taxon>Bacteria</taxon>
        <taxon>Bacillati</taxon>
        <taxon>Bacillota</taxon>
        <taxon>Clostridia</taxon>
        <taxon>Neomoorellales</taxon>
        <taxon>Neomoorellaceae</taxon>
        <taxon>Neomoorella</taxon>
    </lineage>
</organism>
<dbReference type="GO" id="GO:0030632">
    <property type="term" value="P:D-alanine biosynthetic process"/>
    <property type="evidence" value="ECO:0007669"/>
    <property type="project" value="TreeGrafter"/>
</dbReference>
<dbReference type="AlphaFoldDB" id="A0A5D3I337"/>
<dbReference type="PANTHER" id="PTHR30511">
    <property type="entry name" value="ALANINE RACEMASE"/>
    <property type="match status" value="1"/>
</dbReference>
<dbReference type="SMART" id="SM01005">
    <property type="entry name" value="Ala_racemase_C"/>
    <property type="match status" value="1"/>
</dbReference>
<keyword evidence="2" id="KW-0663">Pyridoxal phosphate</keyword>
<sequence>MDQLMIRLEEEVATGSEVILLGRQGEETIMADEIASWLDTISYEILTSIGRRVPRTYKNIS</sequence>
<protein>
    <submittedName>
        <fullName evidence="5">Alanine racemase</fullName>
        <ecNumber evidence="5">5.1.1.1</ecNumber>
    </submittedName>
</protein>
<evidence type="ECO:0000256" key="1">
    <source>
        <dbReference type="ARBA" id="ARBA00001933"/>
    </source>
</evidence>
<dbReference type="Pfam" id="PF00842">
    <property type="entry name" value="Ala_racemase_C"/>
    <property type="match status" value="1"/>
</dbReference>
<dbReference type="GO" id="GO:0009252">
    <property type="term" value="P:peptidoglycan biosynthetic process"/>
    <property type="evidence" value="ECO:0007669"/>
    <property type="project" value="TreeGrafter"/>
</dbReference>
<dbReference type="Proteomes" id="UP000094598">
    <property type="component" value="Chromosome"/>
</dbReference>
<evidence type="ECO:0000256" key="2">
    <source>
        <dbReference type="ARBA" id="ARBA00022898"/>
    </source>
</evidence>
<dbReference type="Gene3D" id="2.40.37.10">
    <property type="entry name" value="Lyase, Ornithine Decarboxylase, Chain A, domain 1"/>
    <property type="match status" value="1"/>
</dbReference>
<accession>A0A5D3I337</accession>
<name>A0A5D3I337_NEOTH</name>
<keyword evidence="8" id="KW-1185">Reference proteome</keyword>
<evidence type="ECO:0000313" key="8">
    <source>
        <dbReference type="Proteomes" id="UP000322283"/>
    </source>
</evidence>
<dbReference type="PANTHER" id="PTHR30511:SF0">
    <property type="entry name" value="ALANINE RACEMASE, CATABOLIC-RELATED"/>
    <property type="match status" value="1"/>
</dbReference>
<keyword evidence="3 5" id="KW-0413">Isomerase</keyword>
<comment type="cofactor">
    <cofactor evidence="1">
        <name>pyridoxal 5'-phosphate</name>
        <dbReference type="ChEBI" id="CHEBI:597326"/>
    </cofactor>
</comment>
<dbReference type="GO" id="GO:0008784">
    <property type="term" value="F:alanine racemase activity"/>
    <property type="evidence" value="ECO:0007669"/>
    <property type="project" value="UniProtKB-EC"/>
</dbReference>
<dbReference type="InterPro" id="IPR011079">
    <property type="entry name" value="Ala_racemase_C"/>
</dbReference>
<evidence type="ECO:0000313" key="7">
    <source>
        <dbReference type="Proteomes" id="UP000094598"/>
    </source>
</evidence>